<dbReference type="AlphaFoldDB" id="A0A2U3B6C4"/>
<dbReference type="GO" id="GO:0051191">
    <property type="term" value="P:prosthetic group biosynthetic process"/>
    <property type="evidence" value="ECO:0007669"/>
    <property type="project" value="InterPro"/>
</dbReference>
<comment type="catalytic activity">
    <reaction evidence="4">
        <text>apo-[citrate lyase ACP] + 2'-(5''-triphospho-alpha-D-ribosyl)-3'-dephospho-CoA = holo-[citrate lyase ACP] + diphosphate</text>
        <dbReference type="Rhea" id="RHEA:16333"/>
        <dbReference type="Rhea" id="RHEA-COMP:10157"/>
        <dbReference type="Rhea" id="RHEA-COMP:10158"/>
        <dbReference type="ChEBI" id="CHEBI:29999"/>
        <dbReference type="ChEBI" id="CHEBI:33019"/>
        <dbReference type="ChEBI" id="CHEBI:61378"/>
        <dbReference type="ChEBI" id="CHEBI:82683"/>
        <dbReference type="EC" id="2.7.7.61"/>
    </reaction>
</comment>
<dbReference type="RefSeq" id="WP_109320843.1">
    <property type="nucleotide sequence ID" value="NZ_QFWT01000010.1"/>
</dbReference>
<dbReference type="GO" id="GO:0016829">
    <property type="term" value="F:lyase activity"/>
    <property type="evidence" value="ECO:0007669"/>
    <property type="project" value="UniProtKB-KW"/>
</dbReference>
<name>A0A2U3B6C4_9VIBR</name>
<protein>
    <recommendedName>
        <fullName evidence="1">citrate lyase holo-[acyl-carrier protein] synthase</fullName>
        <ecNumber evidence="1">2.7.7.61</ecNumber>
    </recommendedName>
</protein>
<dbReference type="OrthoDB" id="3196716at2"/>
<keyword evidence="5" id="KW-0456">Lyase</keyword>
<sequence length="173" mass="19420">MYSGPKVTLEQVLDNRERRANRQREWAEAHSLPLISFTINMVGEVKLNQISRTAFSQGYQAIVQACSTHNIEMVSLEKYSSDCGAELLISAGNIEPDALKRVMVEIEDTHSLGRLFDIDILDSQCVSLSRDTYGLPRRKCFVCGNEAKICARSRAHPLPALIDKMSEMINDCN</sequence>
<accession>A0A2U3B6C4</accession>
<keyword evidence="6" id="KW-1185">Reference proteome</keyword>
<keyword evidence="3" id="KW-0548">Nucleotidyltransferase</keyword>
<dbReference type="InterPro" id="IPR005551">
    <property type="entry name" value="CitX"/>
</dbReference>
<reference evidence="5 6" key="1">
    <citation type="submission" date="2018-05" db="EMBL/GenBank/DDBJ databases">
        <title>Vibrio limimaris sp. nov., isolated from marine sediment.</title>
        <authorList>
            <person name="Li C.-M."/>
        </authorList>
    </citation>
    <scope>NUCLEOTIDE SEQUENCE [LARGE SCALE GENOMIC DNA]</scope>
    <source>
        <strain evidence="5 6">E4404</strain>
    </source>
</reference>
<dbReference type="Proteomes" id="UP000245362">
    <property type="component" value="Unassembled WGS sequence"/>
</dbReference>
<organism evidence="5 6">
    <name type="scientific">Vibrio albus</name>
    <dbReference type="NCBI Taxonomy" id="2200953"/>
    <lineage>
        <taxon>Bacteria</taxon>
        <taxon>Pseudomonadati</taxon>
        <taxon>Pseudomonadota</taxon>
        <taxon>Gammaproteobacteria</taxon>
        <taxon>Vibrionales</taxon>
        <taxon>Vibrionaceae</taxon>
        <taxon>Vibrio</taxon>
    </lineage>
</organism>
<dbReference type="EC" id="2.7.7.61" evidence="1"/>
<evidence type="ECO:0000256" key="3">
    <source>
        <dbReference type="ARBA" id="ARBA00022695"/>
    </source>
</evidence>
<evidence type="ECO:0000313" key="6">
    <source>
        <dbReference type="Proteomes" id="UP000245362"/>
    </source>
</evidence>
<dbReference type="Pfam" id="PF03802">
    <property type="entry name" value="CitX"/>
    <property type="match status" value="1"/>
</dbReference>
<evidence type="ECO:0000256" key="1">
    <source>
        <dbReference type="ARBA" id="ARBA00012524"/>
    </source>
</evidence>
<dbReference type="GO" id="GO:0050519">
    <property type="term" value="F:holo-citrate lyase synthase activity"/>
    <property type="evidence" value="ECO:0007669"/>
    <property type="project" value="UniProtKB-EC"/>
</dbReference>
<keyword evidence="2" id="KW-0808">Transferase</keyword>
<comment type="caution">
    <text evidence="5">The sequence shown here is derived from an EMBL/GenBank/DDBJ whole genome shotgun (WGS) entry which is preliminary data.</text>
</comment>
<evidence type="ECO:0000256" key="2">
    <source>
        <dbReference type="ARBA" id="ARBA00022679"/>
    </source>
</evidence>
<dbReference type="NCBIfam" id="TIGR03124">
    <property type="entry name" value="citrate_citX"/>
    <property type="match status" value="1"/>
</dbReference>
<gene>
    <name evidence="5" type="primary">citX</name>
    <name evidence="5" type="ORF">DI392_16770</name>
</gene>
<dbReference type="EMBL" id="QFWT01000010">
    <property type="protein sequence ID" value="PWI32322.1"/>
    <property type="molecule type" value="Genomic_DNA"/>
</dbReference>
<evidence type="ECO:0000256" key="4">
    <source>
        <dbReference type="ARBA" id="ARBA00048574"/>
    </source>
</evidence>
<proteinExistence type="predicted"/>
<evidence type="ECO:0000313" key="5">
    <source>
        <dbReference type="EMBL" id="PWI32322.1"/>
    </source>
</evidence>